<reference evidence="1 2" key="1">
    <citation type="submission" date="2019-08" db="EMBL/GenBank/DDBJ databases">
        <title>Whole genome of Aphis craccivora.</title>
        <authorList>
            <person name="Voronova N.V."/>
            <person name="Shulinski R.S."/>
            <person name="Bandarenka Y.V."/>
            <person name="Zhorov D.G."/>
            <person name="Warner D."/>
        </authorList>
    </citation>
    <scope>NUCLEOTIDE SEQUENCE [LARGE SCALE GENOMIC DNA]</scope>
    <source>
        <strain evidence="1">180601</strain>
        <tissue evidence="1">Whole Body</tissue>
    </source>
</reference>
<protein>
    <submittedName>
        <fullName evidence="1">Uncharacterized protein</fullName>
    </submittedName>
</protein>
<organism evidence="1 2">
    <name type="scientific">Aphis craccivora</name>
    <name type="common">Cowpea aphid</name>
    <dbReference type="NCBI Taxonomy" id="307492"/>
    <lineage>
        <taxon>Eukaryota</taxon>
        <taxon>Metazoa</taxon>
        <taxon>Ecdysozoa</taxon>
        <taxon>Arthropoda</taxon>
        <taxon>Hexapoda</taxon>
        <taxon>Insecta</taxon>
        <taxon>Pterygota</taxon>
        <taxon>Neoptera</taxon>
        <taxon>Paraneoptera</taxon>
        <taxon>Hemiptera</taxon>
        <taxon>Sternorrhyncha</taxon>
        <taxon>Aphidomorpha</taxon>
        <taxon>Aphidoidea</taxon>
        <taxon>Aphididae</taxon>
        <taxon>Aphidini</taxon>
        <taxon>Aphis</taxon>
        <taxon>Aphis</taxon>
    </lineage>
</organism>
<dbReference type="AlphaFoldDB" id="A0A6G0ZCA9"/>
<evidence type="ECO:0000313" key="1">
    <source>
        <dbReference type="EMBL" id="KAF0768359.1"/>
    </source>
</evidence>
<keyword evidence="2" id="KW-1185">Reference proteome</keyword>
<comment type="caution">
    <text evidence="1">The sequence shown here is derived from an EMBL/GenBank/DDBJ whole genome shotgun (WGS) entry which is preliminary data.</text>
</comment>
<dbReference type="OrthoDB" id="10491893at2759"/>
<dbReference type="EMBL" id="VUJU01000786">
    <property type="protein sequence ID" value="KAF0768359.1"/>
    <property type="molecule type" value="Genomic_DNA"/>
</dbReference>
<evidence type="ECO:0000313" key="2">
    <source>
        <dbReference type="Proteomes" id="UP000478052"/>
    </source>
</evidence>
<dbReference type="Proteomes" id="UP000478052">
    <property type="component" value="Unassembled WGS sequence"/>
</dbReference>
<sequence>MIACGGLGIAGVTAAIAGPAYVAPDWRYVNCSPEEYRGRVIHLISLIPESKRIKSNKFDIILYLNDYCGMQCSYPTRIKPVGGDRCSDGLVNGKVAE</sequence>
<name>A0A6G0ZCA9_APHCR</name>
<proteinExistence type="predicted"/>
<gene>
    <name evidence="1" type="ORF">FWK35_00006887</name>
</gene>
<accession>A0A6G0ZCA9</accession>